<evidence type="ECO:0000256" key="3">
    <source>
        <dbReference type="ARBA" id="ARBA00022777"/>
    </source>
</evidence>
<evidence type="ECO:0000256" key="2">
    <source>
        <dbReference type="ARBA" id="ARBA00022679"/>
    </source>
</evidence>
<name>A0A0X1KS71_9THEM</name>
<proteinExistence type="inferred from homology"/>
<dbReference type="GO" id="GO:0016301">
    <property type="term" value="F:kinase activity"/>
    <property type="evidence" value="ECO:0007669"/>
    <property type="project" value="UniProtKB-KW"/>
</dbReference>
<evidence type="ECO:0000256" key="1">
    <source>
        <dbReference type="ARBA" id="ARBA00010688"/>
    </source>
</evidence>
<dbReference type="OrthoDB" id="9813569at2"/>
<gene>
    <name evidence="5" type="ORF">AJ81_08240</name>
</gene>
<dbReference type="EMBL" id="CP007141">
    <property type="protein sequence ID" value="AJC74166.1"/>
    <property type="molecule type" value="Genomic_DNA"/>
</dbReference>
<accession>A0A0X1KS71</accession>
<dbReference type="Pfam" id="PF00294">
    <property type="entry name" value="PfkB"/>
    <property type="match status" value="1"/>
</dbReference>
<dbReference type="RefSeq" id="WP_081708871.1">
    <property type="nucleotide sequence ID" value="NC_022795.1"/>
</dbReference>
<dbReference type="PATRIC" id="fig|1123384.7.peg.1652"/>
<dbReference type="AlphaFoldDB" id="A0A0X1KS71"/>
<dbReference type="PANTHER" id="PTHR43085">
    <property type="entry name" value="HEXOKINASE FAMILY MEMBER"/>
    <property type="match status" value="1"/>
</dbReference>
<protein>
    <submittedName>
        <fullName evidence="5">Carbohydrate kinase</fullName>
    </submittedName>
</protein>
<dbReference type="STRING" id="1123384.AJ81_08240"/>
<dbReference type="Gene3D" id="3.40.1190.20">
    <property type="match status" value="1"/>
</dbReference>
<organism evidence="5 6">
    <name type="scientific">Pseudothermotoga hypogea DSM 11164 = NBRC 106472</name>
    <dbReference type="NCBI Taxonomy" id="1123384"/>
    <lineage>
        <taxon>Bacteria</taxon>
        <taxon>Thermotogati</taxon>
        <taxon>Thermotogota</taxon>
        <taxon>Thermotogae</taxon>
        <taxon>Thermotogales</taxon>
        <taxon>Thermotogaceae</taxon>
        <taxon>Pseudothermotoga</taxon>
    </lineage>
</organism>
<feature type="domain" description="Carbohydrate kinase PfkB" evidence="4">
    <location>
        <begin position="107"/>
        <end position="275"/>
    </location>
</feature>
<dbReference type="InterPro" id="IPR029056">
    <property type="entry name" value="Ribokinase-like"/>
</dbReference>
<evidence type="ECO:0000259" key="4">
    <source>
        <dbReference type="Pfam" id="PF00294"/>
    </source>
</evidence>
<reference evidence="5 6" key="1">
    <citation type="submission" date="2014-01" db="EMBL/GenBank/DDBJ databases">
        <title>Genome sequencing of Thermotog hypogea.</title>
        <authorList>
            <person name="Zhang X."/>
            <person name="Alvare G."/>
            <person name="Fristensky B."/>
            <person name="Chen L."/>
            <person name="Suen T."/>
            <person name="Chen Q."/>
            <person name="Ma K."/>
        </authorList>
    </citation>
    <scope>NUCLEOTIDE SEQUENCE [LARGE SCALE GENOMIC DNA]</scope>
    <source>
        <strain evidence="5 6">DSM 11164</strain>
    </source>
</reference>
<dbReference type="Proteomes" id="UP000077469">
    <property type="component" value="Chromosome"/>
</dbReference>
<evidence type="ECO:0000313" key="6">
    <source>
        <dbReference type="Proteomes" id="UP000077469"/>
    </source>
</evidence>
<comment type="similarity">
    <text evidence="1">Belongs to the carbohydrate kinase PfkB family.</text>
</comment>
<dbReference type="SUPFAM" id="SSF53613">
    <property type="entry name" value="Ribokinase-like"/>
    <property type="match status" value="1"/>
</dbReference>
<keyword evidence="3 5" id="KW-0418">Kinase</keyword>
<evidence type="ECO:0000313" key="5">
    <source>
        <dbReference type="EMBL" id="AJC74166.1"/>
    </source>
</evidence>
<dbReference type="InterPro" id="IPR011611">
    <property type="entry name" value="PfkB_dom"/>
</dbReference>
<dbReference type="InterPro" id="IPR050306">
    <property type="entry name" value="PfkB_Carbo_kinase"/>
</dbReference>
<dbReference type="KEGG" id="phy:AJ81_08240"/>
<sequence length="282" mass="31296">MVKLTFIGHVSKDINRTPTETVVAPGGGVFYGSIAAQRLNVPSVVVTKISSKDASLFKPIEEVGARLVILPSSETTTIENIYPSSNPDERKSRILHRADPFDLDDLERVKTKFVVVSALWHGEFPEKLLEHLRTQVETMAVDAQGFLRNVLEDGTMSYSDWEFKHVYLPIIDIFKVDSNEAFVMTKERLLEKACKRISNYGPKIVLATHKDGVIAYDGKNFYEAGFSEYKMLGRTGRGDTCLAAFLAALIDGKNVRQAVELAAKVTTAKMQYAGPYRGGEVS</sequence>
<dbReference type="PaxDb" id="1123384-AJ81_08240"/>
<keyword evidence="2" id="KW-0808">Transferase</keyword>
<dbReference type="PANTHER" id="PTHR43085:SF57">
    <property type="entry name" value="CARBOHYDRATE KINASE PFKB DOMAIN-CONTAINING PROTEIN"/>
    <property type="match status" value="1"/>
</dbReference>
<keyword evidence="6" id="KW-1185">Reference proteome</keyword>